<reference evidence="5 6" key="1">
    <citation type="submission" date="2019-09" db="EMBL/GenBank/DDBJ databases">
        <title>Phylogeny of genus Pseudoclavibacter and closely related genus.</title>
        <authorList>
            <person name="Li Y."/>
        </authorList>
    </citation>
    <scope>NUCLEOTIDE SEQUENCE [LARGE SCALE GENOMIC DNA]</scope>
    <source>
        <strain evidence="5 6">EGI 60007</strain>
    </source>
</reference>
<dbReference type="SMART" id="SM00342">
    <property type="entry name" value="HTH_ARAC"/>
    <property type="match status" value="1"/>
</dbReference>
<keyword evidence="2" id="KW-0238">DNA-binding</keyword>
<feature type="domain" description="HTH araC/xylS-type" evidence="4">
    <location>
        <begin position="29"/>
        <end position="130"/>
    </location>
</feature>
<dbReference type="InterPro" id="IPR009057">
    <property type="entry name" value="Homeodomain-like_sf"/>
</dbReference>
<dbReference type="Proteomes" id="UP000431744">
    <property type="component" value="Unassembled WGS sequence"/>
</dbReference>
<dbReference type="AlphaFoldDB" id="A0A6H9WMS7"/>
<evidence type="ECO:0000313" key="6">
    <source>
        <dbReference type="Proteomes" id="UP000431744"/>
    </source>
</evidence>
<accession>A0A6H9WMS7</accession>
<evidence type="ECO:0000256" key="2">
    <source>
        <dbReference type="ARBA" id="ARBA00023125"/>
    </source>
</evidence>
<keyword evidence="6" id="KW-1185">Reference proteome</keyword>
<evidence type="ECO:0000256" key="1">
    <source>
        <dbReference type="ARBA" id="ARBA00023015"/>
    </source>
</evidence>
<dbReference type="PANTHER" id="PTHR46796:SF15">
    <property type="entry name" value="BLL1074 PROTEIN"/>
    <property type="match status" value="1"/>
</dbReference>
<evidence type="ECO:0000256" key="3">
    <source>
        <dbReference type="ARBA" id="ARBA00023163"/>
    </source>
</evidence>
<protein>
    <submittedName>
        <fullName evidence="5">AraC family transcriptional regulator</fullName>
    </submittedName>
</protein>
<dbReference type="OrthoDB" id="2559672at2"/>
<dbReference type="SUPFAM" id="SSF46689">
    <property type="entry name" value="Homeodomain-like"/>
    <property type="match status" value="2"/>
</dbReference>
<dbReference type="InterPro" id="IPR050204">
    <property type="entry name" value="AraC_XylS_family_regulators"/>
</dbReference>
<dbReference type="GO" id="GO:0003700">
    <property type="term" value="F:DNA-binding transcription factor activity"/>
    <property type="evidence" value="ECO:0007669"/>
    <property type="project" value="InterPro"/>
</dbReference>
<dbReference type="Gene3D" id="1.10.10.60">
    <property type="entry name" value="Homeodomain-like"/>
    <property type="match status" value="1"/>
</dbReference>
<dbReference type="PROSITE" id="PS01124">
    <property type="entry name" value="HTH_ARAC_FAMILY_2"/>
    <property type="match status" value="1"/>
</dbReference>
<evidence type="ECO:0000259" key="4">
    <source>
        <dbReference type="PROSITE" id="PS01124"/>
    </source>
</evidence>
<comment type="caution">
    <text evidence="5">The sequence shown here is derived from an EMBL/GenBank/DDBJ whole genome shotgun (WGS) entry which is preliminary data.</text>
</comment>
<evidence type="ECO:0000313" key="5">
    <source>
        <dbReference type="EMBL" id="KAB1650523.1"/>
    </source>
</evidence>
<keyword evidence="3" id="KW-0804">Transcription</keyword>
<proteinExistence type="predicted"/>
<organism evidence="5 6">
    <name type="scientific">Pseudoclavibacter endophyticus</name>
    <dbReference type="NCBI Taxonomy" id="1778590"/>
    <lineage>
        <taxon>Bacteria</taxon>
        <taxon>Bacillati</taxon>
        <taxon>Actinomycetota</taxon>
        <taxon>Actinomycetes</taxon>
        <taxon>Micrococcales</taxon>
        <taxon>Microbacteriaceae</taxon>
        <taxon>Pseudoclavibacter</taxon>
    </lineage>
</organism>
<name>A0A6H9WMS7_9MICO</name>
<keyword evidence="1" id="KW-0805">Transcription regulation</keyword>
<dbReference type="Pfam" id="PF12833">
    <property type="entry name" value="HTH_18"/>
    <property type="match status" value="1"/>
</dbReference>
<dbReference type="EMBL" id="WBJY01000001">
    <property type="protein sequence ID" value="KAB1650523.1"/>
    <property type="molecule type" value="Genomic_DNA"/>
</dbReference>
<gene>
    <name evidence="5" type="ORF">F8O04_04995</name>
</gene>
<dbReference type="PANTHER" id="PTHR46796">
    <property type="entry name" value="HTH-TYPE TRANSCRIPTIONAL ACTIVATOR RHAS-RELATED"/>
    <property type="match status" value="1"/>
</dbReference>
<sequence>MLANGADAIADELIRLLDARDPARVAEAREVAEVAHIAERDRAVRRVDELAAAAGVSVRTLQRRFASCAGVSPLWVIRRFRLLDAAELARDGGGVDWAGIAAELGYADQAHLTRDFRAALGDTPAAYARAQRP</sequence>
<dbReference type="GO" id="GO:0043565">
    <property type="term" value="F:sequence-specific DNA binding"/>
    <property type="evidence" value="ECO:0007669"/>
    <property type="project" value="InterPro"/>
</dbReference>
<dbReference type="InterPro" id="IPR018060">
    <property type="entry name" value="HTH_AraC"/>
</dbReference>